<sequence>MELSRLKQLLGIDEGDTSKDVSLSFVISDVEEIIKNYCHIEEVPDGLLNTAYRMAIDLYRNEKPGQEEAATGAVSSISEGDTSISFKQSVDDNFKDTLLKNYKFSLNRYRRVVFR</sequence>
<dbReference type="InterPro" id="IPR021146">
    <property type="entry name" value="Phage_gp6-like_head-tail"/>
</dbReference>
<protein>
    <submittedName>
        <fullName evidence="1">Phage head-tail connector protein</fullName>
    </submittedName>
</protein>
<dbReference type="Proteomes" id="UP001454489">
    <property type="component" value="Unassembled WGS sequence"/>
</dbReference>
<accession>A0ABV1HAL6</accession>
<evidence type="ECO:0000313" key="2">
    <source>
        <dbReference type="Proteomes" id="UP001454489"/>
    </source>
</evidence>
<dbReference type="RefSeq" id="WP_353529756.1">
    <property type="nucleotide sequence ID" value="NZ_JBBMEX010000002.1"/>
</dbReference>
<dbReference type="Pfam" id="PF05135">
    <property type="entry name" value="Phage_connect_1"/>
    <property type="match status" value="1"/>
</dbReference>
<evidence type="ECO:0000313" key="1">
    <source>
        <dbReference type="EMBL" id="MEQ2556731.1"/>
    </source>
</evidence>
<reference evidence="1 2" key="1">
    <citation type="submission" date="2024-03" db="EMBL/GenBank/DDBJ databases">
        <title>Human intestinal bacterial collection.</title>
        <authorList>
            <person name="Pauvert C."/>
            <person name="Hitch T.C.A."/>
            <person name="Clavel T."/>
        </authorList>
    </citation>
    <scope>NUCLEOTIDE SEQUENCE [LARGE SCALE GENOMIC DNA]</scope>
    <source>
        <strain evidence="1 2">CLA-AA-H185</strain>
    </source>
</reference>
<comment type="caution">
    <text evidence="1">The sequence shown here is derived from an EMBL/GenBank/DDBJ whole genome shotgun (WGS) entry which is preliminary data.</text>
</comment>
<name>A0ABV1HAL6_9FIRM</name>
<dbReference type="InterPro" id="IPR053746">
    <property type="entry name" value="Viral_HT_Connector_Assembly"/>
</dbReference>
<dbReference type="Gene3D" id="1.10.246.150">
    <property type="match status" value="1"/>
</dbReference>
<proteinExistence type="predicted"/>
<dbReference type="CDD" id="cd08055">
    <property type="entry name" value="gp15"/>
    <property type="match status" value="1"/>
</dbReference>
<dbReference type="EMBL" id="JBBMEX010000002">
    <property type="protein sequence ID" value="MEQ2556731.1"/>
    <property type="molecule type" value="Genomic_DNA"/>
</dbReference>
<keyword evidence="2" id="KW-1185">Reference proteome</keyword>
<organism evidence="1 2">
    <name type="scientific">Maccoyibacter intestinihominis</name>
    <dbReference type="NCBI Taxonomy" id="3133499"/>
    <lineage>
        <taxon>Bacteria</taxon>
        <taxon>Bacillati</taxon>
        <taxon>Bacillota</taxon>
        <taxon>Clostridia</taxon>
        <taxon>Lachnospirales</taxon>
        <taxon>Lachnospiraceae</taxon>
        <taxon>Maccoyibacter</taxon>
    </lineage>
</organism>
<gene>
    <name evidence="1" type="ORF">WMO43_02385</name>
</gene>